<name>A0AAD4CS89_ASPNN</name>
<dbReference type="GO" id="GO:0006729">
    <property type="term" value="P:tetrahydrobiopterin biosynthetic process"/>
    <property type="evidence" value="ECO:0007669"/>
    <property type="project" value="InterPro"/>
</dbReference>
<dbReference type="Proteomes" id="UP001194746">
    <property type="component" value="Unassembled WGS sequence"/>
</dbReference>
<dbReference type="PANTHER" id="PTHR12599:SF0">
    <property type="entry name" value="PTERIN-4-ALPHA-CARBINOLAMINE DEHYDRATASE"/>
    <property type="match status" value="1"/>
</dbReference>
<organism evidence="6 7">
    <name type="scientific">Aspergillus nanangensis</name>
    <dbReference type="NCBI Taxonomy" id="2582783"/>
    <lineage>
        <taxon>Eukaryota</taxon>
        <taxon>Fungi</taxon>
        <taxon>Dikarya</taxon>
        <taxon>Ascomycota</taxon>
        <taxon>Pezizomycotina</taxon>
        <taxon>Eurotiomycetes</taxon>
        <taxon>Eurotiomycetidae</taxon>
        <taxon>Eurotiales</taxon>
        <taxon>Aspergillaceae</taxon>
        <taxon>Aspergillus</taxon>
        <taxon>Aspergillus subgen. Circumdati</taxon>
    </lineage>
</organism>
<evidence type="ECO:0000256" key="4">
    <source>
        <dbReference type="ARBA" id="ARBA00023239"/>
    </source>
</evidence>
<dbReference type="SUPFAM" id="SSF55248">
    <property type="entry name" value="PCD-like"/>
    <property type="match status" value="1"/>
</dbReference>
<evidence type="ECO:0000256" key="3">
    <source>
        <dbReference type="ARBA" id="ARBA00013252"/>
    </source>
</evidence>
<evidence type="ECO:0000313" key="6">
    <source>
        <dbReference type="EMBL" id="KAF9891636.1"/>
    </source>
</evidence>
<evidence type="ECO:0000313" key="7">
    <source>
        <dbReference type="Proteomes" id="UP001194746"/>
    </source>
</evidence>
<dbReference type="Gene3D" id="3.30.1360.20">
    <property type="entry name" value="Transcriptional coactivator/pterin dehydratase"/>
    <property type="match status" value="1"/>
</dbReference>
<evidence type="ECO:0000256" key="1">
    <source>
        <dbReference type="ARBA" id="ARBA00001554"/>
    </source>
</evidence>
<evidence type="ECO:0000256" key="5">
    <source>
        <dbReference type="ARBA" id="ARBA00030497"/>
    </source>
</evidence>
<protein>
    <recommendedName>
        <fullName evidence="3">4a-hydroxytetrahydrobiopterin dehydratase</fullName>
        <ecNumber evidence="3">4.2.1.96</ecNumber>
    </recommendedName>
    <alternativeName>
        <fullName evidence="5">4-alpha-hydroxy-tetrahydropterin dehydratase</fullName>
    </alternativeName>
</protein>
<dbReference type="AlphaFoldDB" id="A0AAD4CS89"/>
<evidence type="ECO:0000256" key="2">
    <source>
        <dbReference type="ARBA" id="ARBA00006472"/>
    </source>
</evidence>
<dbReference type="Pfam" id="PF01329">
    <property type="entry name" value="Pterin_4a"/>
    <property type="match status" value="1"/>
</dbReference>
<keyword evidence="4" id="KW-0456">Lyase</keyword>
<dbReference type="CDD" id="cd00488">
    <property type="entry name" value="PCD_DCoH"/>
    <property type="match status" value="1"/>
</dbReference>
<comment type="catalytic activity">
    <reaction evidence="1">
        <text>(4aS,6R)-4a-hydroxy-L-erythro-5,6,7,8-tetrahydrobiopterin = (6R)-L-erythro-6,7-dihydrobiopterin + H2O</text>
        <dbReference type="Rhea" id="RHEA:11920"/>
        <dbReference type="ChEBI" id="CHEBI:15377"/>
        <dbReference type="ChEBI" id="CHEBI:15642"/>
        <dbReference type="ChEBI" id="CHEBI:43120"/>
        <dbReference type="EC" id="4.2.1.96"/>
    </reaction>
</comment>
<sequence length="128" mass="14027">MDGLENNAVILSEGANISDIGPRLNKLLSNGWQLTPDKKGVTKCFYFPTYTKVMDFAFCIGIRSKRANHHSTLTMKSGSVEVTWTTHVPPGLSMKDTKMADYCDDVAKTTVISVHQTESLKCGTPSKA</sequence>
<proteinExistence type="inferred from homology"/>
<comment type="similarity">
    <text evidence="2">Belongs to the pterin-4-alpha-carbinolamine dehydratase family.</text>
</comment>
<reference evidence="6" key="2">
    <citation type="submission" date="2020-02" db="EMBL/GenBank/DDBJ databases">
        <authorList>
            <person name="Gilchrist C.L.M."/>
            <person name="Chooi Y.-H."/>
        </authorList>
    </citation>
    <scope>NUCLEOTIDE SEQUENCE</scope>
    <source>
        <strain evidence="6">MST-FP2251</strain>
    </source>
</reference>
<dbReference type="GO" id="GO:0008124">
    <property type="term" value="F:4-alpha-hydroxytetrahydrobiopterin dehydratase activity"/>
    <property type="evidence" value="ECO:0007669"/>
    <property type="project" value="UniProtKB-EC"/>
</dbReference>
<dbReference type="InterPro" id="IPR036428">
    <property type="entry name" value="PCD_sf"/>
</dbReference>
<comment type="caution">
    <text evidence="6">The sequence shown here is derived from an EMBL/GenBank/DDBJ whole genome shotgun (WGS) entry which is preliminary data.</text>
</comment>
<keyword evidence="7" id="KW-1185">Reference proteome</keyword>
<dbReference type="PANTHER" id="PTHR12599">
    <property type="entry name" value="PTERIN-4-ALPHA-CARBINOLAMINE DEHYDRATASE"/>
    <property type="match status" value="1"/>
</dbReference>
<accession>A0AAD4CS89</accession>
<dbReference type="EC" id="4.2.1.96" evidence="3"/>
<gene>
    <name evidence="6" type="ORF">FE257_003647</name>
</gene>
<dbReference type="InterPro" id="IPR001533">
    <property type="entry name" value="Pterin_deHydtase"/>
</dbReference>
<dbReference type="EMBL" id="VCAU01000017">
    <property type="protein sequence ID" value="KAF9891636.1"/>
    <property type="molecule type" value="Genomic_DNA"/>
</dbReference>
<reference evidence="6" key="1">
    <citation type="journal article" date="2019" name="Beilstein J. Org. Chem.">
        <title>Nanangenines: drimane sesquiterpenoids as the dominant metabolite cohort of a novel Australian fungus, Aspergillus nanangensis.</title>
        <authorList>
            <person name="Lacey H.J."/>
            <person name="Gilchrist C.L.M."/>
            <person name="Crombie A."/>
            <person name="Kalaitzis J.A."/>
            <person name="Vuong D."/>
            <person name="Rutledge P.J."/>
            <person name="Turner P."/>
            <person name="Pitt J.I."/>
            <person name="Lacey E."/>
            <person name="Chooi Y.H."/>
            <person name="Piggott A.M."/>
        </authorList>
    </citation>
    <scope>NUCLEOTIDE SEQUENCE</scope>
    <source>
        <strain evidence="6">MST-FP2251</strain>
    </source>
</reference>